<dbReference type="Gene3D" id="2.130.10.10">
    <property type="entry name" value="YVTN repeat-like/Quinoprotein amine dehydrogenase"/>
    <property type="match status" value="1"/>
</dbReference>
<dbReference type="InterPro" id="IPR016024">
    <property type="entry name" value="ARM-type_fold"/>
</dbReference>
<gene>
    <name evidence="5" type="ORF">DAPK24_021200</name>
</gene>
<dbReference type="SUPFAM" id="SSF48371">
    <property type="entry name" value="ARM repeat"/>
    <property type="match status" value="1"/>
</dbReference>
<dbReference type="Pfam" id="PF23411">
    <property type="entry name" value="Beta-prop_Vps41"/>
    <property type="match status" value="1"/>
</dbReference>
<dbReference type="GO" id="GO:0005770">
    <property type="term" value="C:late endosome"/>
    <property type="evidence" value="ECO:0007669"/>
    <property type="project" value="TreeGrafter"/>
</dbReference>
<proteinExistence type="predicted"/>
<dbReference type="GO" id="GO:0009267">
    <property type="term" value="P:cellular response to starvation"/>
    <property type="evidence" value="ECO:0007669"/>
    <property type="project" value="TreeGrafter"/>
</dbReference>
<dbReference type="GO" id="GO:0034058">
    <property type="term" value="P:endosomal vesicle fusion"/>
    <property type="evidence" value="ECO:0007669"/>
    <property type="project" value="TreeGrafter"/>
</dbReference>
<evidence type="ECO:0000313" key="5">
    <source>
        <dbReference type="EMBL" id="GMM45545.1"/>
    </source>
</evidence>
<dbReference type="PROSITE" id="PS50236">
    <property type="entry name" value="CHCR"/>
    <property type="match status" value="1"/>
</dbReference>
<dbReference type="Pfam" id="PF23556">
    <property type="entry name" value="TPR_Vps41"/>
    <property type="match status" value="1"/>
</dbReference>
<dbReference type="InterPro" id="IPR011990">
    <property type="entry name" value="TPR-like_helical_dom_sf"/>
</dbReference>
<sequence length="811" mass="94693">MVLIATPNYETIKLFKAHTASVLSLDFDGEYFTTCSMDGTVIVGRIQETSTGTTINESEMTKYNFKRPIYAVAINESYSKTKSFICGGTGGSVINCSKNWFNQRNDTILDENGGCVTMIKCKNDLIIWANNKGLTFFQSSISKEVFHIPVPESISRPELYWPKVEFTEDNRILIGWVSNIWQLSVNNLKNTTDSVLDIKLISYEVLDDCLIGGVSTYDDDLMILNCIPKDEDDEFIPPELNIMNSKTYDEISVDELLLKDYRGLGLNDYHLMKLNDVKWILVSANDAIIVEVFSLDDKIEWYCLKEEYYDAWKLSEGHFSDHERLKLGERQVEKDFQSQNFDKAFNFLEEILKTDNSSDTEFTQLLVEKWNYWLEKLQSKSLLLKYCDILPTTPFLFIEDQISHKYYDSILYELLDTKQYESFTKYFDKWDHSLFDLNELQSRITDILSLKENADNERIIDLRKTYIMISLELDEPDKCVSEMIKLQDTKLLEFMDEHHLIEQYFSLLPEIVLSGLGDWNDDESGFDMEQLITNIHILVENSHEIVPERVLKIFKENKMEKVNYLYLMELRKEDGILVKDYEDEMVFLIAKFNKNELLGFLKRHIKYSIDKAIKICEEYECIEELVYLMSKIGENKNALILIIDKLKDPKKAITFVQKINDKKLWDFLLDYSQGKSEFIKELLSNVGSLIDPIPVVSRIPKGVEIENLRQVMLTISQNVILDKRILEIVMEIISSENLNKNLEFKDKRLKGYVIKDKELETIREDINCTYLKTVKFGKFEKEEEVLGEKWSGDSTNKIAHKSFIKYKLNSK</sequence>
<keyword evidence="1" id="KW-0813">Transport</keyword>
<dbReference type="SUPFAM" id="SSF50978">
    <property type="entry name" value="WD40 repeat-like"/>
    <property type="match status" value="1"/>
</dbReference>
<evidence type="ECO:0000256" key="2">
    <source>
        <dbReference type="ARBA" id="ARBA00022927"/>
    </source>
</evidence>
<dbReference type="InterPro" id="IPR015943">
    <property type="entry name" value="WD40/YVTN_repeat-like_dom_sf"/>
</dbReference>
<dbReference type="InterPro" id="IPR036322">
    <property type="entry name" value="WD40_repeat_dom_sf"/>
</dbReference>
<dbReference type="Proteomes" id="UP001378960">
    <property type="component" value="Unassembled WGS sequence"/>
</dbReference>
<evidence type="ECO:0000313" key="6">
    <source>
        <dbReference type="Proteomes" id="UP001378960"/>
    </source>
</evidence>
<evidence type="ECO:0000256" key="1">
    <source>
        <dbReference type="ARBA" id="ARBA00022448"/>
    </source>
</evidence>
<name>A0AAV5R2R5_PICKL</name>
<dbReference type="PANTHER" id="PTHR12616:SF1">
    <property type="entry name" value="VACUOLAR PROTEIN SORTING-ASSOCIATED PROTEIN 41 HOMOLOG"/>
    <property type="match status" value="1"/>
</dbReference>
<dbReference type="InterPro" id="IPR000547">
    <property type="entry name" value="Clathrin_H-chain/VPS_repeat"/>
</dbReference>
<dbReference type="AlphaFoldDB" id="A0AAV5R2R5"/>
<keyword evidence="6" id="KW-1185">Reference proteome</keyword>
<dbReference type="PANTHER" id="PTHR12616">
    <property type="entry name" value="VACUOLAR PROTEIN SORTING VPS41"/>
    <property type="match status" value="1"/>
</dbReference>
<dbReference type="Gene3D" id="1.25.40.10">
    <property type="entry name" value="Tetratricopeptide repeat domain"/>
    <property type="match status" value="1"/>
</dbReference>
<dbReference type="EMBL" id="BTGB01000002">
    <property type="protein sequence ID" value="GMM45545.1"/>
    <property type="molecule type" value="Genomic_DNA"/>
</dbReference>
<dbReference type="GO" id="GO:0030897">
    <property type="term" value="C:HOPS complex"/>
    <property type="evidence" value="ECO:0007669"/>
    <property type="project" value="TreeGrafter"/>
</dbReference>
<dbReference type="GO" id="GO:0098588">
    <property type="term" value="C:bounding membrane of organelle"/>
    <property type="evidence" value="ECO:0007669"/>
    <property type="project" value="UniProtKB-ARBA"/>
</dbReference>
<dbReference type="GO" id="GO:0006623">
    <property type="term" value="P:protein targeting to vacuole"/>
    <property type="evidence" value="ECO:0007669"/>
    <property type="project" value="InterPro"/>
</dbReference>
<dbReference type="InterPro" id="IPR045111">
    <property type="entry name" value="Vps41/Vps8"/>
</dbReference>
<evidence type="ECO:0000259" key="4">
    <source>
        <dbReference type="Pfam" id="PF23411"/>
    </source>
</evidence>
<feature type="domain" description="Vps41 beta-propeller" evidence="4">
    <location>
        <begin position="1"/>
        <end position="290"/>
    </location>
</feature>
<evidence type="ECO:0000256" key="3">
    <source>
        <dbReference type="PROSITE-ProRule" id="PRU01006"/>
    </source>
</evidence>
<dbReference type="InterPro" id="IPR057780">
    <property type="entry name" value="Beta-prop_Vps41"/>
</dbReference>
<feature type="repeat" description="CHCR" evidence="3">
    <location>
        <begin position="538"/>
        <end position="681"/>
    </location>
</feature>
<comment type="caution">
    <text evidence="5">The sequence shown here is derived from an EMBL/GenBank/DDBJ whole genome shotgun (WGS) entry which is preliminary data.</text>
</comment>
<organism evidence="5 6">
    <name type="scientific">Pichia kluyveri</name>
    <name type="common">Yeast</name>
    <dbReference type="NCBI Taxonomy" id="36015"/>
    <lineage>
        <taxon>Eukaryota</taxon>
        <taxon>Fungi</taxon>
        <taxon>Dikarya</taxon>
        <taxon>Ascomycota</taxon>
        <taxon>Saccharomycotina</taxon>
        <taxon>Pichiomycetes</taxon>
        <taxon>Pichiales</taxon>
        <taxon>Pichiaceae</taxon>
        <taxon>Pichia</taxon>
    </lineage>
</organism>
<dbReference type="GO" id="GO:0016236">
    <property type="term" value="P:macroautophagy"/>
    <property type="evidence" value="ECO:0007669"/>
    <property type="project" value="TreeGrafter"/>
</dbReference>
<dbReference type="SMART" id="SM00299">
    <property type="entry name" value="CLH"/>
    <property type="match status" value="1"/>
</dbReference>
<reference evidence="5 6" key="1">
    <citation type="journal article" date="2023" name="Elife">
        <title>Identification of key yeast species and microbe-microbe interactions impacting larval growth of Drosophila in the wild.</title>
        <authorList>
            <person name="Mure A."/>
            <person name="Sugiura Y."/>
            <person name="Maeda R."/>
            <person name="Honda K."/>
            <person name="Sakurai N."/>
            <person name="Takahashi Y."/>
            <person name="Watada M."/>
            <person name="Katoh T."/>
            <person name="Gotoh A."/>
            <person name="Gotoh Y."/>
            <person name="Taniguchi I."/>
            <person name="Nakamura K."/>
            <person name="Hayashi T."/>
            <person name="Katayama T."/>
            <person name="Uemura T."/>
            <person name="Hattori Y."/>
        </authorList>
    </citation>
    <scope>NUCLEOTIDE SEQUENCE [LARGE SCALE GENOMIC DNA]</scope>
    <source>
        <strain evidence="5 6">PK-24</strain>
    </source>
</reference>
<accession>A0AAV5R2R5</accession>
<keyword evidence="2" id="KW-0653">Protein transport</keyword>
<protein>
    <submittedName>
        <fullName evidence="5">Vps41 protein</fullName>
    </submittedName>
</protein>